<dbReference type="Proteomes" id="UP000503349">
    <property type="component" value="Chromosome 19"/>
</dbReference>
<reference evidence="1 2" key="1">
    <citation type="submission" date="2019-02" db="EMBL/GenBank/DDBJ databases">
        <title>Opniocepnalus argus genome.</title>
        <authorList>
            <person name="Zhou C."/>
            <person name="Xiao S."/>
        </authorList>
    </citation>
    <scope>NUCLEOTIDE SEQUENCE [LARGE SCALE GENOMIC DNA]</scope>
    <source>
        <strain evidence="1">OARG1902GOOAL</strain>
        <tissue evidence="1">Muscle</tissue>
    </source>
</reference>
<evidence type="ECO:0000313" key="2">
    <source>
        <dbReference type="Proteomes" id="UP000503349"/>
    </source>
</evidence>
<keyword evidence="2" id="KW-1185">Reference proteome</keyword>
<proteinExistence type="predicted"/>
<dbReference type="AlphaFoldDB" id="A0A6G1QPA9"/>
<name>A0A6G1QPA9_CHAAH</name>
<reference evidence="2" key="2">
    <citation type="submission" date="2019-02" db="EMBL/GenBank/DDBJ databases">
        <title>Opniocepnalus argus Var Kimnra genome.</title>
        <authorList>
            <person name="Zhou C."/>
            <person name="Xiao S."/>
        </authorList>
    </citation>
    <scope>NUCLEOTIDE SEQUENCE [LARGE SCALE GENOMIC DNA]</scope>
</reference>
<evidence type="ECO:0000313" key="1">
    <source>
        <dbReference type="EMBL" id="KAF3703916.1"/>
    </source>
</evidence>
<dbReference type="EMBL" id="CM015730">
    <property type="protein sequence ID" value="KAF3703916.1"/>
    <property type="molecule type" value="Genomic_DNA"/>
</dbReference>
<accession>A0A6G1QPA9</accession>
<sequence length="165" mass="18392">MRFVNSTSTDDFCVTSDTTSLLLKSSERLLSSRPSKMNKSLQTASCSAVTFWNVGWKTWSSVRRLYCSSLIKFSSLNESTTSTLTSWFSKPSAQSRLNFCTEKVFPTPATPLVRTTLMCLCWSGKALKMSWTLIGVSWRVFILEAVSSCLTSCWVLTSSLCPSVM</sequence>
<organism evidence="1 2">
    <name type="scientific">Channa argus</name>
    <name type="common">Northern snakehead</name>
    <name type="synonym">Ophicephalus argus</name>
    <dbReference type="NCBI Taxonomy" id="215402"/>
    <lineage>
        <taxon>Eukaryota</taxon>
        <taxon>Metazoa</taxon>
        <taxon>Chordata</taxon>
        <taxon>Craniata</taxon>
        <taxon>Vertebrata</taxon>
        <taxon>Euteleostomi</taxon>
        <taxon>Actinopterygii</taxon>
        <taxon>Neopterygii</taxon>
        <taxon>Teleostei</taxon>
        <taxon>Neoteleostei</taxon>
        <taxon>Acanthomorphata</taxon>
        <taxon>Anabantaria</taxon>
        <taxon>Anabantiformes</taxon>
        <taxon>Channoidei</taxon>
        <taxon>Channidae</taxon>
        <taxon>Channa</taxon>
    </lineage>
</organism>
<protein>
    <submittedName>
        <fullName evidence="1">Uncharacterized protein</fullName>
    </submittedName>
</protein>
<gene>
    <name evidence="1" type="ORF">EXN66_Car019604</name>
</gene>